<comment type="caution">
    <text evidence="2">The sequence shown here is derived from an EMBL/GenBank/DDBJ whole genome shotgun (WGS) entry which is preliminary data.</text>
</comment>
<dbReference type="EMBL" id="NIDE01000005">
    <property type="protein sequence ID" value="OWK42336.1"/>
    <property type="molecule type" value="Genomic_DNA"/>
</dbReference>
<feature type="chain" id="PRO_5012171969" description="Secreted protein" evidence="1">
    <location>
        <begin position="21"/>
        <end position="534"/>
    </location>
</feature>
<dbReference type="Proteomes" id="UP000214646">
    <property type="component" value="Unassembled WGS sequence"/>
</dbReference>
<evidence type="ECO:0000313" key="2">
    <source>
        <dbReference type="EMBL" id="OWK42336.1"/>
    </source>
</evidence>
<organism evidence="2 3">
    <name type="scientific">Fimbriiglobus ruber</name>
    <dbReference type="NCBI Taxonomy" id="1908690"/>
    <lineage>
        <taxon>Bacteria</taxon>
        <taxon>Pseudomonadati</taxon>
        <taxon>Planctomycetota</taxon>
        <taxon>Planctomycetia</taxon>
        <taxon>Gemmatales</taxon>
        <taxon>Gemmataceae</taxon>
        <taxon>Fimbriiglobus</taxon>
    </lineage>
</organism>
<reference evidence="3" key="1">
    <citation type="submission" date="2017-06" db="EMBL/GenBank/DDBJ databases">
        <title>Genome analysis of Fimbriiglobus ruber SP5, the first member of the order Planctomycetales with confirmed chitinolytic capability.</title>
        <authorList>
            <person name="Ravin N.V."/>
            <person name="Rakitin A.L."/>
            <person name="Ivanova A.A."/>
            <person name="Beletsky A.V."/>
            <person name="Kulichevskaya I.S."/>
            <person name="Mardanov A.V."/>
            <person name="Dedysh S.N."/>
        </authorList>
    </citation>
    <scope>NUCLEOTIDE SEQUENCE [LARGE SCALE GENOMIC DNA]</scope>
    <source>
        <strain evidence="3">SP5</strain>
    </source>
</reference>
<evidence type="ECO:0000256" key="1">
    <source>
        <dbReference type="SAM" id="SignalP"/>
    </source>
</evidence>
<dbReference type="RefSeq" id="WP_143393296.1">
    <property type="nucleotide sequence ID" value="NZ_NIDE01000005.1"/>
</dbReference>
<protein>
    <recommendedName>
        <fullName evidence="4">Secreted protein</fullName>
    </recommendedName>
</protein>
<dbReference type="AlphaFoldDB" id="A0A225DXB7"/>
<feature type="signal peptide" evidence="1">
    <location>
        <begin position="1"/>
        <end position="20"/>
    </location>
</feature>
<keyword evidence="1" id="KW-0732">Signal</keyword>
<gene>
    <name evidence="2" type="ORF">FRUB_04414</name>
</gene>
<sequence>MLARMAVLILVSVLSMPAPAADPPVRDDRPQLKLVDPPNVRLRPRAPATKEKSDRIQALIARLAEVDRPDVGYSQTFGGYAFLPVPGHVQMGSMTVTNHGLKFSQPLHDLVALGPDALPLLLEALGDKTPTKLTFQHGDPNAISRDGTTWFSDELPGNPINPRDAKLIDSPSRELKDGDHVDKYPVKIGDLCFVAIGQIVGRPYMAARYQMTACTVINSPVEDRAFRERIQKIWASDDPTRTLFESLLVDYRTTGMPEAGWNYGSNYQTGAALRLLYYFPEEFAPIIAARLNSFDVGKVEEDKESTRQGIANGGVVVDEFVHAAAWCKEPAVRAAVRGIFRRTTNVYVFVEAAEAIGTDEAKLIVEKGNQLLDGLTAGERKDGAQYHVFEVMAARAGESAAPTFRRAFEKANPVERRLLASTLRDAKGSWSIALLKPLLDDKEPTDRVYYVPDDGRFGPIPLPPPGVPPPLPPQLAGFVRGEDKTPKIPVRVCDAVAEVLAGLVPGERGQFPAEPHRTSLDRYILRLKEKIATK</sequence>
<name>A0A225DXB7_9BACT</name>
<dbReference type="OrthoDB" id="255663at2"/>
<keyword evidence="3" id="KW-1185">Reference proteome</keyword>
<evidence type="ECO:0008006" key="4">
    <source>
        <dbReference type="Google" id="ProtNLM"/>
    </source>
</evidence>
<evidence type="ECO:0000313" key="3">
    <source>
        <dbReference type="Proteomes" id="UP000214646"/>
    </source>
</evidence>
<proteinExistence type="predicted"/>
<accession>A0A225DXB7</accession>